<organism evidence="3 4">
    <name type="scientific">Pseudonocardia sulfidoxydans NBRC 16205</name>
    <dbReference type="NCBI Taxonomy" id="1223511"/>
    <lineage>
        <taxon>Bacteria</taxon>
        <taxon>Bacillati</taxon>
        <taxon>Actinomycetota</taxon>
        <taxon>Actinomycetes</taxon>
        <taxon>Pseudonocardiales</taxon>
        <taxon>Pseudonocardiaceae</taxon>
        <taxon>Pseudonocardia</taxon>
    </lineage>
</organism>
<keyword evidence="2" id="KW-1133">Transmembrane helix</keyword>
<protein>
    <submittedName>
        <fullName evidence="3">Uncharacterized protein</fullName>
    </submittedName>
</protein>
<evidence type="ECO:0000256" key="2">
    <source>
        <dbReference type="SAM" id="Phobius"/>
    </source>
</evidence>
<dbReference type="Proteomes" id="UP000321685">
    <property type="component" value="Unassembled WGS sequence"/>
</dbReference>
<feature type="transmembrane region" description="Helical" evidence="2">
    <location>
        <begin position="44"/>
        <end position="65"/>
    </location>
</feature>
<keyword evidence="4" id="KW-1185">Reference proteome</keyword>
<feature type="region of interest" description="Disordered" evidence="1">
    <location>
        <begin position="69"/>
        <end position="108"/>
    </location>
</feature>
<dbReference type="AlphaFoldDB" id="A0A511DL54"/>
<feature type="region of interest" description="Disordered" evidence="1">
    <location>
        <begin position="1"/>
        <end position="23"/>
    </location>
</feature>
<reference evidence="3 4" key="1">
    <citation type="submission" date="2019-07" db="EMBL/GenBank/DDBJ databases">
        <title>Whole genome shotgun sequence of Pseudonocardia sulfidoxydans NBRC 16205.</title>
        <authorList>
            <person name="Hosoyama A."/>
            <person name="Uohara A."/>
            <person name="Ohji S."/>
            <person name="Ichikawa N."/>
        </authorList>
    </citation>
    <scope>NUCLEOTIDE SEQUENCE [LARGE SCALE GENOMIC DNA]</scope>
    <source>
        <strain evidence="3 4">NBRC 16205</strain>
    </source>
</reference>
<evidence type="ECO:0000313" key="3">
    <source>
        <dbReference type="EMBL" id="GEL23788.1"/>
    </source>
</evidence>
<feature type="compositionally biased region" description="Low complexity" evidence="1">
    <location>
        <begin position="71"/>
        <end position="84"/>
    </location>
</feature>
<comment type="caution">
    <text evidence="3">The sequence shown here is derived from an EMBL/GenBank/DDBJ whole genome shotgun (WGS) entry which is preliminary data.</text>
</comment>
<sequence length="225" mass="21984">MGELSDQDLTDMMRSTGATPPPAAFGVDDVVRASKKATARRRSAIAGGAAAVVLVLGGVSVGIAATGGGTETAASSVAGDSAGAPNLERGDAAVPPNAAAPTVPAPSDTGCVPMQDPGLRALLNEALPAVANAREAAVPMVCKQGGGREVHLEVDDGPAHGLLTVVFTPAGEPVEDGQPVGWARAGSPTASGGYVAVTSVSDSDSGAIPFESQLATVASALAPRL</sequence>
<keyword evidence="2" id="KW-0472">Membrane</keyword>
<gene>
    <name evidence="3" type="ORF">PSU4_27420</name>
</gene>
<dbReference type="EMBL" id="BJVJ01000024">
    <property type="protein sequence ID" value="GEL23788.1"/>
    <property type="molecule type" value="Genomic_DNA"/>
</dbReference>
<name>A0A511DL54_9PSEU</name>
<accession>A0A511DL54</accession>
<feature type="compositionally biased region" description="Low complexity" evidence="1">
    <location>
        <begin position="92"/>
        <end position="106"/>
    </location>
</feature>
<evidence type="ECO:0000256" key="1">
    <source>
        <dbReference type="SAM" id="MobiDB-lite"/>
    </source>
</evidence>
<proteinExistence type="predicted"/>
<evidence type="ECO:0000313" key="4">
    <source>
        <dbReference type="Proteomes" id="UP000321685"/>
    </source>
</evidence>
<dbReference type="OrthoDB" id="3573220at2"/>
<keyword evidence="2" id="KW-0812">Transmembrane</keyword>
<dbReference type="RefSeq" id="WP_147107545.1">
    <property type="nucleotide sequence ID" value="NZ_BJVJ01000024.1"/>
</dbReference>